<dbReference type="GO" id="GO:0005634">
    <property type="term" value="C:nucleus"/>
    <property type="evidence" value="ECO:0007669"/>
    <property type="project" value="TreeGrafter"/>
</dbReference>
<dbReference type="Gene3D" id="1.10.1900.10">
    <property type="entry name" value="c-terminal domain of poly(a) binding protein"/>
    <property type="match status" value="3"/>
</dbReference>
<organism evidence="3 4">
    <name type="scientific">Anguilla anguilla</name>
    <name type="common">European freshwater eel</name>
    <name type="synonym">Muraena anguilla</name>
    <dbReference type="NCBI Taxonomy" id="7936"/>
    <lineage>
        <taxon>Eukaryota</taxon>
        <taxon>Metazoa</taxon>
        <taxon>Chordata</taxon>
        <taxon>Craniata</taxon>
        <taxon>Vertebrata</taxon>
        <taxon>Euteleostomi</taxon>
        <taxon>Actinopterygii</taxon>
        <taxon>Neopterygii</taxon>
        <taxon>Teleostei</taxon>
        <taxon>Anguilliformes</taxon>
        <taxon>Anguillidae</taxon>
        <taxon>Anguilla</taxon>
    </lineage>
</organism>
<dbReference type="SMART" id="SM00517">
    <property type="entry name" value="PolyA"/>
    <property type="match status" value="3"/>
</dbReference>
<evidence type="ECO:0000313" key="4">
    <source>
        <dbReference type="Proteomes" id="UP001044222"/>
    </source>
</evidence>
<dbReference type="PANTHER" id="PTHR46276">
    <property type="entry name" value="E3 UBIQUITIN-PROTEIN LIGASE UBR5"/>
    <property type="match status" value="1"/>
</dbReference>
<evidence type="ECO:0000256" key="1">
    <source>
        <dbReference type="SAM" id="MobiDB-lite"/>
    </source>
</evidence>
<dbReference type="Pfam" id="PF00658">
    <property type="entry name" value="MLLE"/>
    <property type="match status" value="3"/>
</dbReference>
<accession>A0A9D3RL38</accession>
<name>A0A9D3RL38_ANGAN</name>
<dbReference type="AlphaFoldDB" id="A0A9D3RL38"/>
<reference evidence="3" key="1">
    <citation type="submission" date="2021-01" db="EMBL/GenBank/DDBJ databases">
        <title>A chromosome-scale assembly of European eel, Anguilla anguilla.</title>
        <authorList>
            <person name="Henkel C."/>
            <person name="Jong-Raadsen S.A."/>
            <person name="Dufour S."/>
            <person name="Weltzien F.-A."/>
            <person name="Palstra A.P."/>
            <person name="Pelster B."/>
            <person name="Spaink H.P."/>
            <person name="Van Den Thillart G.E."/>
            <person name="Jansen H."/>
            <person name="Zahm M."/>
            <person name="Klopp C."/>
            <person name="Cedric C."/>
            <person name="Louis A."/>
            <person name="Berthelot C."/>
            <person name="Parey E."/>
            <person name="Roest Crollius H."/>
            <person name="Montfort J."/>
            <person name="Robinson-Rechavi M."/>
            <person name="Bucao C."/>
            <person name="Bouchez O."/>
            <person name="Gislard M."/>
            <person name="Lluch J."/>
            <person name="Milhes M."/>
            <person name="Lampietro C."/>
            <person name="Lopez Roques C."/>
            <person name="Donnadieu C."/>
            <person name="Braasch I."/>
            <person name="Desvignes T."/>
            <person name="Postlethwait J."/>
            <person name="Bobe J."/>
            <person name="Guiguen Y."/>
            <person name="Dirks R."/>
        </authorList>
    </citation>
    <scope>NUCLEOTIDE SEQUENCE</scope>
    <source>
        <strain evidence="3">Tag_6206</strain>
        <tissue evidence="3">Liver</tissue>
    </source>
</reference>
<dbReference type="PROSITE" id="PS51309">
    <property type="entry name" value="PABC"/>
    <property type="match status" value="2"/>
</dbReference>
<evidence type="ECO:0000259" key="2">
    <source>
        <dbReference type="PROSITE" id="PS51309"/>
    </source>
</evidence>
<dbReference type="GO" id="GO:0000209">
    <property type="term" value="P:protein polyubiquitination"/>
    <property type="evidence" value="ECO:0007669"/>
    <property type="project" value="TreeGrafter"/>
</dbReference>
<comment type="caution">
    <text evidence="3">The sequence shown here is derived from an EMBL/GenBank/DDBJ whole genome shotgun (WGS) entry which is preliminary data.</text>
</comment>
<feature type="compositionally biased region" description="Polar residues" evidence="1">
    <location>
        <begin position="224"/>
        <end position="234"/>
    </location>
</feature>
<sequence length="240" mass="26277">MEDGEDLEMLGEKLYGLIYPRHAEMAGKLTGMLLELPGSVLAQIMQDEAMLTEALNKAISALQQSGDNSSEMEPQEEDQASTSSDSLGEQLYKLVEVYNTGLTEKITGMLLEQKKLEVQKLLFDPGLLEERVNIALKMLEDGQSPEETDVSDFSDPDDTERLGEKLFAIVRQIDAVKCADITGMLLEMDHGTLRQVLSDQAMLEAAVQKAQSALLGHDSHTPSDHTTLSSGTDSSESKQT</sequence>
<protein>
    <recommendedName>
        <fullName evidence="2">PABC domain-containing protein</fullName>
    </recommendedName>
</protein>
<evidence type="ECO:0000313" key="3">
    <source>
        <dbReference type="EMBL" id="KAG5834539.1"/>
    </source>
</evidence>
<feature type="region of interest" description="Disordered" evidence="1">
    <location>
        <begin position="213"/>
        <end position="240"/>
    </location>
</feature>
<feature type="region of interest" description="Disordered" evidence="1">
    <location>
        <begin position="63"/>
        <end position="86"/>
    </location>
</feature>
<dbReference type="GO" id="GO:0005737">
    <property type="term" value="C:cytoplasm"/>
    <property type="evidence" value="ECO:0007669"/>
    <property type="project" value="TreeGrafter"/>
</dbReference>
<dbReference type="SUPFAM" id="SSF63570">
    <property type="entry name" value="PABC (PABP) domain"/>
    <property type="match status" value="3"/>
</dbReference>
<dbReference type="EMBL" id="JAFIRN010000015">
    <property type="protein sequence ID" value="KAG5834539.1"/>
    <property type="molecule type" value="Genomic_DNA"/>
</dbReference>
<proteinExistence type="predicted"/>
<dbReference type="InterPro" id="IPR002004">
    <property type="entry name" value="PABP_HYD_C"/>
</dbReference>
<keyword evidence="4" id="KW-1185">Reference proteome</keyword>
<feature type="domain" description="PABC" evidence="2">
    <location>
        <begin position="142"/>
        <end position="219"/>
    </location>
</feature>
<dbReference type="PANTHER" id="PTHR46276:SF1">
    <property type="entry name" value="E3 UBIQUITIN-PROTEIN LIGASE UBR5"/>
    <property type="match status" value="1"/>
</dbReference>
<dbReference type="GO" id="GO:0003723">
    <property type="term" value="F:RNA binding"/>
    <property type="evidence" value="ECO:0007669"/>
    <property type="project" value="InterPro"/>
</dbReference>
<dbReference type="InterPro" id="IPR036053">
    <property type="entry name" value="PABP-dom"/>
</dbReference>
<dbReference type="Proteomes" id="UP001044222">
    <property type="component" value="Chromosome 15"/>
</dbReference>
<feature type="domain" description="PABC" evidence="2">
    <location>
        <begin position="1"/>
        <end position="67"/>
    </location>
</feature>
<dbReference type="GO" id="GO:0034450">
    <property type="term" value="F:ubiquitin-ubiquitin ligase activity"/>
    <property type="evidence" value="ECO:0007669"/>
    <property type="project" value="TreeGrafter"/>
</dbReference>
<feature type="compositionally biased region" description="Polar residues" evidence="1">
    <location>
        <begin position="63"/>
        <end position="72"/>
    </location>
</feature>
<gene>
    <name evidence="3" type="ORF">ANANG_G00262560</name>
</gene>
<dbReference type="GO" id="GO:0090263">
    <property type="term" value="P:positive regulation of canonical Wnt signaling pathway"/>
    <property type="evidence" value="ECO:0007669"/>
    <property type="project" value="TreeGrafter"/>
</dbReference>